<gene>
    <name evidence="1" type="ORF">DJ64_00285</name>
</gene>
<keyword evidence="2" id="KW-1185">Reference proteome</keyword>
<dbReference type="Proteomes" id="UP000027632">
    <property type="component" value="Unassembled WGS sequence"/>
</dbReference>
<comment type="caution">
    <text evidence="1">The sequence shown here is derived from an EMBL/GenBank/DDBJ whole genome shotgun (WGS) entry which is preliminary data.</text>
</comment>
<sequence>MTSSWREGRRLMAVNSSRLSAIWLRLSDGSARDLKAAVSKAALPSSGQPSRCGVRAMTVARSTFQA</sequence>
<protein>
    <submittedName>
        <fullName evidence="1">Uncharacterized protein</fullName>
    </submittedName>
</protein>
<evidence type="ECO:0000313" key="2">
    <source>
        <dbReference type="Proteomes" id="UP000027632"/>
    </source>
</evidence>
<dbReference type="EMBL" id="JJMG01000001">
    <property type="protein sequence ID" value="KEG44403.1"/>
    <property type="molecule type" value="Genomic_DNA"/>
</dbReference>
<organism evidence="1 2">
    <name type="scientific">Streptomyces griseorubens</name>
    <dbReference type="NCBI Taxonomy" id="66897"/>
    <lineage>
        <taxon>Bacteria</taxon>
        <taxon>Bacillati</taxon>
        <taxon>Actinomycetota</taxon>
        <taxon>Actinomycetes</taxon>
        <taxon>Kitasatosporales</taxon>
        <taxon>Streptomycetaceae</taxon>
        <taxon>Streptomyces</taxon>
        <taxon>Streptomyces althioticus group</taxon>
    </lineage>
</organism>
<reference evidence="1 2" key="1">
    <citation type="submission" date="2014-04" db="EMBL/GenBank/DDBJ databases">
        <title>Draft genome sequence of the novel Streptomyces griseorubens JSD-1 playing a role in carbon and nitrogen cycle.</title>
        <authorList>
            <consortium name="Shanghai Jiao Tong University"/>
            <person name="Feng H."/>
            <person name="Sun Y."/>
            <person name="Zhi Y."/>
            <person name="Mao L."/>
            <person name="Luo Y."/>
            <person name="Wei X."/>
            <person name="Zhou P."/>
        </authorList>
    </citation>
    <scope>NUCLEOTIDE SEQUENCE [LARGE SCALE GENOMIC DNA]</scope>
    <source>
        <strain evidence="1 2">JSD-1</strain>
    </source>
</reference>
<name>A0ABR4TAE4_9ACTN</name>
<accession>A0ABR4TAE4</accession>
<evidence type="ECO:0000313" key="1">
    <source>
        <dbReference type="EMBL" id="KEG44403.1"/>
    </source>
</evidence>
<proteinExistence type="predicted"/>